<dbReference type="RefSeq" id="XP_018138569.1">
    <property type="nucleotide sequence ID" value="XM_018285774.1"/>
</dbReference>
<dbReference type="Pfam" id="PF20684">
    <property type="entry name" value="Fung_rhodopsin"/>
    <property type="match status" value="1"/>
</dbReference>
<name>A0A179F5S9_METCM</name>
<evidence type="ECO:0000313" key="3">
    <source>
        <dbReference type="EMBL" id="OAQ60691.1"/>
    </source>
</evidence>
<proteinExistence type="predicted"/>
<keyword evidence="1" id="KW-0812">Transmembrane</keyword>
<feature type="transmembrane region" description="Helical" evidence="1">
    <location>
        <begin position="231"/>
        <end position="251"/>
    </location>
</feature>
<keyword evidence="4" id="KW-1185">Reference proteome</keyword>
<dbReference type="PANTHER" id="PTHR39614">
    <property type="entry name" value="INTEGRAL MEMBRANE PROTEIN"/>
    <property type="match status" value="1"/>
</dbReference>
<feature type="transmembrane region" description="Helical" evidence="1">
    <location>
        <begin position="162"/>
        <end position="184"/>
    </location>
</feature>
<dbReference type="KEGG" id="pchm:VFPPC_06800"/>
<accession>A0A179F5S9</accession>
<evidence type="ECO:0000313" key="4">
    <source>
        <dbReference type="Proteomes" id="UP000078397"/>
    </source>
</evidence>
<keyword evidence="1" id="KW-1133">Transmembrane helix</keyword>
<dbReference type="EMBL" id="LSBJ02000008">
    <property type="protein sequence ID" value="OAQ60691.1"/>
    <property type="molecule type" value="Genomic_DNA"/>
</dbReference>
<dbReference type="PANTHER" id="PTHR39614:SF2">
    <property type="entry name" value="INTEGRAL MEMBRANE PROTEIN"/>
    <property type="match status" value="1"/>
</dbReference>
<feature type="transmembrane region" description="Helical" evidence="1">
    <location>
        <begin position="196"/>
        <end position="219"/>
    </location>
</feature>
<reference evidence="3 4" key="1">
    <citation type="journal article" date="2016" name="PLoS Pathog.">
        <title>Biosynthesis of antibiotic leucinostatins in bio-control fungus Purpureocillium lilacinum and their inhibition on phytophthora revealed by genome mining.</title>
        <authorList>
            <person name="Wang G."/>
            <person name="Liu Z."/>
            <person name="Lin R."/>
            <person name="Li E."/>
            <person name="Mao Z."/>
            <person name="Ling J."/>
            <person name="Yang Y."/>
            <person name="Yin W.B."/>
            <person name="Xie B."/>
        </authorList>
    </citation>
    <scope>NUCLEOTIDE SEQUENCE [LARGE SCALE GENOMIC DNA]</scope>
    <source>
        <strain evidence="3">170</strain>
    </source>
</reference>
<feature type="transmembrane region" description="Helical" evidence="1">
    <location>
        <begin position="12"/>
        <end position="32"/>
    </location>
</feature>
<dbReference type="OrthoDB" id="3918601at2759"/>
<dbReference type="AlphaFoldDB" id="A0A179F5S9"/>
<protein>
    <recommendedName>
        <fullName evidence="2">Rhodopsin domain-containing protein</fullName>
    </recommendedName>
</protein>
<gene>
    <name evidence="3" type="ORF">VFPPC_06800</name>
</gene>
<dbReference type="Proteomes" id="UP000078397">
    <property type="component" value="Unassembled WGS sequence"/>
</dbReference>
<feature type="transmembrane region" description="Helical" evidence="1">
    <location>
        <begin position="122"/>
        <end position="142"/>
    </location>
</feature>
<keyword evidence="1" id="KW-0472">Membrane</keyword>
<dbReference type="GeneID" id="28849768"/>
<evidence type="ECO:0000259" key="2">
    <source>
        <dbReference type="Pfam" id="PF20684"/>
    </source>
</evidence>
<sequence>MAKPDNNGSWLISAMMISWVWSVLLYFVRVWAKLSVKRWGSEDYTVTTALLASTMDIGVAYRAIRRGYGLPVSQILDENRVKVEQLLYATQQLYVLAHGLSKISTGLFIIQLSYSGPQAKPGYVLVAATTLWTVASMLAVAFRGDLNNPWRTLDGSKTMHHRWIVIEITGLAIEILLLLLATNLVNGLHANARKRFTILAAFGARILLIPLVAIRLHLLSPSVNTLPTSTSIVPSIVTEVTLHFAVMSASITSLRPLLRTFETTYNLESKNTSQQDSRLNSQLKSGHAYHASYDSRLTIIKDHANQQQWTDELSLPNLAYSSLGHAPRLNRVSTAVTAVHNKDDLVTRASLASREGLPADAIIIQKTLDWEVQYERNNK</sequence>
<comment type="caution">
    <text evidence="3">The sequence shown here is derived from an EMBL/GenBank/DDBJ whole genome shotgun (WGS) entry which is preliminary data.</text>
</comment>
<feature type="domain" description="Rhodopsin" evidence="2">
    <location>
        <begin position="28"/>
        <end position="259"/>
    </location>
</feature>
<evidence type="ECO:0000256" key="1">
    <source>
        <dbReference type="SAM" id="Phobius"/>
    </source>
</evidence>
<dbReference type="InterPro" id="IPR049326">
    <property type="entry name" value="Rhodopsin_dom_fungi"/>
</dbReference>
<organism evidence="3 4">
    <name type="scientific">Pochonia chlamydosporia 170</name>
    <dbReference type="NCBI Taxonomy" id="1380566"/>
    <lineage>
        <taxon>Eukaryota</taxon>
        <taxon>Fungi</taxon>
        <taxon>Dikarya</taxon>
        <taxon>Ascomycota</taxon>
        <taxon>Pezizomycotina</taxon>
        <taxon>Sordariomycetes</taxon>
        <taxon>Hypocreomycetidae</taxon>
        <taxon>Hypocreales</taxon>
        <taxon>Clavicipitaceae</taxon>
        <taxon>Pochonia</taxon>
    </lineage>
</organism>